<feature type="non-terminal residue" evidence="3">
    <location>
        <position position="1"/>
    </location>
</feature>
<protein>
    <recommendedName>
        <fullName evidence="4">Type II secretion system protein GspC N-terminal domain-containing protein</fullName>
    </recommendedName>
</protein>
<accession>A0A382QKG9</accession>
<evidence type="ECO:0000313" key="3">
    <source>
        <dbReference type="EMBL" id="SVC86023.1"/>
    </source>
</evidence>
<keyword evidence="2" id="KW-0472">Membrane</keyword>
<keyword evidence="2" id="KW-0812">Transmembrane</keyword>
<evidence type="ECO:0008006" key="4">
    <source>
        <dbReference type="Google" id="ProtNLM"/>
    </source>
</evidence>
<sequence length="197" mass="21737">VPLNKFFPAINLVFVLTIALLIVLSVRIWTHPPYPSRVDGSSLVGSPKSLQKLAVNKPGYSSGTVSQVVQYNVFRKEREQYVPPPPPPPPAPAAPPKPTLPPPNLVLKGVLMLSGTKIAILQGKYSTREGGKVIQKKVKKKGYSLGQIVGDFELIEIEKNSATLDDKKGRKIRLRLTTRPPDKVIHREGTSFFQKNK</sequence>
<name>A0A382QKG9_9ZZZZ</name>
<reference evidence="3" key="1">
    <citation type="submission" date="2018-05" db="EMBL/GenBank/DDBJ databases">
        <authorList>
            <person name="Lanie J.A."/>
            <person name="Ng W.-L."/>
            <person name="Kazmierczak K.M."/>
            <person name="Andrzejewski T.M."/>
            <person name="Davidsen T.M."/>
            <person name="Wayne K.J."/>
            <person name="Tettelin H."/>
            <person name="Glass J.I."/>
            <person name="Rusch D."/>
            <person name="Podicherti R."/>
            <person name="Tsui H.-C.T."/>
            <person name="Winkler M.E."/>
        </authorList>
    </citation>
    <scope>NUCLEOTIDE SEQUENCE</scope>
</reference>
<evidence type="ECO:0000256" key="1">
    <source>
        <dbReference type="SAM" id="MobiDB-lite"/>
    </source>
</evidence>
<organism evidence="3">
    <name type="scientific">marine metagenome</name>
    <dbReference type="NCBI Taxonomy" id="408172"/>
    <lineage>
        <taxon>unclassified sequences</taxon>
        <taxon>metagenomes</taxon>
        <taxon>ecological metagenomes</taxon>
    </lineage>
</organism>
<keyword evidence="2" id="KW-1133">Transmembrane helix</keyword>
<gene>
    <name evidence="3" type="ORF">METZ01_LOCUS338877</name>
</gene>
<evidence type="ECO:0000256" key="2">
    <source>
        <dbReference type="SAM" id="Phobius"/>
    </source>
</evidence>
<dbReference type="EMBL" id="UINC01115185">
    <property type="protein sequence ID" value="SVC86023.1"/>
    <property type="molecule type" value="Genomic_DNA"/>
</dbReference>
<feature type="compositionally biased region" description="Pro residues" evidence="1">
    <location>
        <begin position="82"/>
        <end position="100"/>
    </location>
</feature>
<feature type="region of interest" description="Disordered" evidence="1">
    <location>
        <begin position="79"/>
        <end position="100"/>
    </location>
</feature>
<feature type="transmembrane region" description="Helical" evidence="2">
    <location>
        <begin position="6"/>
        <end position="29"/>
    </location>
</feature>
<proteinExistence type="predicted"/>
<dbReference type="AlphaFoldDB" id="A0A382QKG9"/>
<feature type="non-terminal residue" evidence="3">
    <location>
        <position position="197"/>
    </location>
</feature>